<dbReference type="OrthoDB" id="685237at2759"/>
<comment type="caution">
    <text evidence="1">The sequence shown here is derived from an EMBL/GenBank/DDBJ whole genome shotgun (WGS) entry which is preliminary data.</text>
</comment>
<dbReference type="InParanoid" id="A0A200QB34"/>
<dbReference type="InterPro" id="IPR009902">
    <property type="entry name" value="DUF1442"/>
</dbReference>
<dbReference type="OMA" id="WSRGGVM"/>
<dbReference type="AlphaFoldDB" id="A0A200QB34"/>
<dbReference type="Gene3D" id="3.40.50.150">
    <property type="entry name" value="Vaccinia Virus protein VP39"/>
    <property type="match status" value="1"/>
</dbReference>
<organism evidence="1 2">
    <name type="scientific">Macleaya cordata</name>
    <name type="common">Five-seeded plume-poppy</name>
    <name type="synonym">Bocconia cordata</name>
    <dbReference type="NCBI Taxonomy" id="56857"/>
    <lineage>
        <taxon>Eukaryota</taxon>
        <taxon>Viridiplantae</taxon>
        <taxon>Streptophyta</taxon>
        <taxon>Embryophyta</taxon>
        <taxon>Tracheophyta</taxon>
        <taxon>Spermatophyta</taxon>
        <taxon>Magnoliopsida</taxon>
        <taxon>Ranunculales</taxon>
        <taxon>Papaveraceae</taxon>
        <taxon>Papaveroideae</taxon>
        <taxon>Macleaya</taxon>
    </lineage>
</organism>
<name>A0A200QB34_MACCD</name>
<dbReference type="PANTHER" id="PTHR33593">
    <property type="entry name" value="DUF1442 FAMILY PROTEIN"/>
    <property type="match status" value="1"/>
</dbReference>
<proteinExistence type="predicted"/>
<reference evidence="1 2" key="1">
    <citation type="journal article" date="2017" name="Mol. Plant">
        <title>The Genome of Medicinal Plant Macleaya cordata Provides New Insights into Benzylisoquinoline Alkaloids Metabolism.</title>
        <authorList>
            <person name="Liu X."/>
            <person name="Liu Y."/>
            <person name="Huang P."/>
            <person name="Ma Y."/>
            <person name="Qing Z."/>
            <person name="Tang Q."/>
            <person name="Cao H."/>
            <person name="Cheng P."/>
            <person name="Zheng Y."/>
            <person name="Yuan Z."/>
            <person name="Zhou Y."/>
            <person name="Liu J."/>
            <person name="Tang Z."/>
            <person name="Zhuo Y."/>
            <person name="Zhang Y."/>
            <person name="Yu L."/>
            <person name="Huang J."/>
            <person name="Yang P."/>
            <person name="Peng Q."/>
            <person name="Zhang J."/>
            <person name="Jiang W."/>
            <person name="Zhang Z."/>
            <person name="Lin K."/>
            <person name="Ro D.K."/>
            <person name="Chen X."/>
            <person name="Xiong X."/>
            <person name="Shang Y."/>
            <person name="Huang S."/>
            <person name="Zeng J."/>
        </authorList>
    </citation>
    <scope>NUCLEOTIDE SEQUENCE [LARGE SCALE GENOMIC DNA]</scope>
    <source>
        <strain evidence="2">cv. BLH2017</strain>
        <tissue evidence="1">Root</tissue>
    </source>
</reference>
<dbReference type="STRING" id="56857.A0A200QB34"/>
<dbReference type="Proteomes" id="UP000195402">
    <property type="component" value="Unassembled WGS sequence"/>
</dbReference>
<dbReference type="PANTHER" id="PTHR33593:SF2">
    <property type="entry name" value="ANKYRIN REPEAT_KH DOMAIN PROTEIN (DUF1442)"/>
    <property type="match status" value="1"/>
</dbReference>
<dbReference type="EMBL" id="MVGT01002446">
    <property type="protein sequence ID" value="OVA07662.1"/>
    <property type="molecule type" value="Genomic_DNA"/>
</dbReference>
<accession>A0A200QB34</accession>
<evidence type="ECO:0000313" key="1">
    <source>
        <dbReference type="EMBL" id="OVA07662.1"/>
    </source>
</evidence>
<protein>
    <recommendedName>
        <fullName evidence="3">S-adenosyl-L-methionine-dependent methyltransferase</fullName>
    </recommendedName>
</protein>
<evidence type="ECO:0000313" key="2">
    <source>
        <dbReference type="Proteomes" id="UP000195402"/>
    </source>
</evidence>
<dbReference type="Pfam" id="PF07279">
    <property type="entry name" value="DUF1442"/>
    <property type="match status" value="1"/>
</dbReference>
<keyword evidence="2" id="KW-1185">Reference proteome</keyword>
<sequence length="218" mass="24067">MKMVWCPETASKAYIDTVRSCELFQESSVAELVSAMAGGWKPQLIVETWCHGGVISTSIGLSVASRHTCGRHICIVPDERSRLEYSEAMQSVQGISVPEIIVGEAEEVMNGLVGVDFLVVDCRRKDFAKTLRFAKLSHRGAILVCKNVSKRTANSGFRWRNVLNYGARVVRTAYLPVGKGLEIAHVATSGGNSNSTKATSRWIKHIDQESGEEHVFRR</sequence>
<dbReference type="InterPro" id="IPR029063">
    <property type="entry name" value="SAM-dependent_MTases_sf"/>
</dbReference>
<gene>
    <name evidence="1" type="ORF">BVC80_1827g16</name>
</gene>
<evidence type="ECO:0008006" key="3">
    <source>
        <dbReference type="Google" id="ProtNLM"/>
    </source>
</evidence>